<feature type="chain" id="PRO_5007126062" evidence="1">
    <location>
        <begin position="23"/>
        <end position="460"/>
    </location>
</feature>
<dbReference type="Pfam" id="PF19526">
    <property type="entry name" value="Slr4"/>
    <property type="match status" value="1"/>
</dbReference>
<evidence type="ECO:0000313" key="3">
    <source>
        <dbReference type="Proteomes" id="UP000055702"/>
    </source>
</evidence>
<dbReference type="RefSeq" id="WP_059744161.1">
    <property type="nucleotide sequence ID" value="NZ_LRDC01000001.1"/>
</dbReference>
<protein>
    <submittedName>
        <fullName evidence="2">Uncharacterized protein</fullName>
    </submittedName>
</protein>
<dbReference type="InterPro" id="IPR045689">
    <property type="entry name" value="Slr4"/>
</dbReference>
<evidence type="ECO:0000256" key="1">
    <source>
        <dbReference type="SAM" id="SignalP"/>
    </source>
</evidence>
<dbReference type="CDD" id="cd22554">
    <property type="entry name" value="Slr4-like"/>
    <property type="match status" value="1"/>
</dbReference>
<dbReference type="Proteomes" id="UP000055702">
    <property type="component" value="Unassembled WGS sequence"/>
</dbReference>
<keyword evidence="1" id="KW-0732">Signal</keyword>
<reference evidence="2 3" key="1">
    <citation type="submission" date="2016-01" db="EMBL/GenBank/DDBJ databases">
        <title>Draft genome of the antarctic isolate Shewanella frigidimarina Ag06-30.</title>
        <authorList>
            <person name="Parmeciano Di Noto G."/>
            <person name="Vazquez S."/>
            <person name="Mac Cormack W."/>
            <person name="Iriarte A."/>
            <person name="Quiroga C."/>
        </authorList>
    </citation>
    <scope>NUCLEOTIDE SEQUENCE [LARGE SCALE GENOMIC DNA]</scope>
    <source>
        <strain evidence="2 3">Ag06-30</strain>
    </source>
</reference>
<name>A0A106C3D6_SHEFR</name>
<proteinExistence type="predicted"/>
<dbReference type="EMBL" id="LRDC01000001">
    <property type="protein sequence ID" value="KVX03514.1"/>
    <property type="molecule type" value="Genomic_DNA"/>
</dbReference>
<comment type="caution">
    <text evidence="2">The sequence shown here is derived from an EMBL/GenBank/DDBJ whole genome shotgun (WGS) entry which is preliminary data.</text>
</comment>
<accession>A0A106C3D6</accession>
<dbReference type="AlphaFoldDB" id="A0A106C3D6"/>
<sequence>MNNFFKMSLVAAAIAVSSTATAGVVTPTVKTFSSEGIAITTAAAQLAGGFTYLTKTDYEAGAVITFTYSAGAIASNSVFPSTLVVAKGVETDAGLMTLTKKSQTADSVSYTVTAKQGDGSVLGNIITMPASTSLTTVDGILLNTAAIKAGPVTVKVSAEYQGVAFDPDTTTATDAKANYLTANETQFGTYAATAFSNEILVTSGALDKVLVGTAPITSTVTLTYTPVVTTGFAAVVGADDTANKLSTVALTPKVSVAAKLPGFKVAQITTTGGTVALTASGFDILPTAGTLPTTISAVIAPAATNSALVVQEFSATPMITYTGGSKSYASVKAGNWTVDAELATVTYMPYGDGVSQIIYLTNTGDDVKVAVTATDETGVKYALGTLVTAKGNGQITKVTEEIRSALLAQGFSKGKVALDFMFVNAAALTGTAAPTVKVYSAYNVNGTDRGFVANTTNGAK</sequence>
<evidence type="ECO:0000313" key="2">
    <source>
        <dbReference type="EMBL" id="KVX03514.1"/>
    </source>
</evidence>
<gene>
    <name evidence="2" type="ORF">AWJ07_02860</name>
</gene>
<feature type="signal peptide" evidence="1">
    <location>
        <begin position="1"/>
        <end position="22"/>
    </location>
</feature>
<organism evidence="2">
    <name type="scientific">Shewanella frigidimarina</name>
    <dbReference type="NCBI Taxonomy" id="56812"/>
    <lineage>
        <taxon>Bacteria</taxon>
        <taxon>Pseudomonadati</taxon>
        <taxon>Pseudomonadota</taxon>
        <taxon>Gammaproteobacteria</taxon>
        <taxon>Alteromonadales</taxon>
        <taxon>Shewanellaceae</taxon>
        <taxon>Shewanella</taxon>
    </lineage>
</organism>